<name>A0ABV1VBC3_9ACTN</name>
<feature type="chain" id="PRO_5046553813" description="Secreted protein" evidence="1">
    <location>
        <begin position="31"/>
        <end position="173"/>
    </location>
</feature>
<protein>
    <recommendedName>
        <fullName evidence="4">Secreted protein</fullName>
    </recommendedName>
</protein>
<evidence type="ECO:0008006" key="4">
    <source>
        <dbReference type="Google" id="ProtNLM"/>
    </source>
</evidence>
<evidence type="ECO:0000256" key="1">
    <source>
        <dbReference type="SAM" id="SignalP"/>
    </source>
</evidence>
<evidence type="ECO:0000313" key="2">
    <source>
        <dbReference type="EMBL" id="MER6903790.1"/>
    </source>
</evidence>
<dbReference type="RefSeq" id="WP_350715385.1">
    <property type="nucleotide sequence ID" value="NZ_JBEPCO010000002.1"/>
</dbReference>
<sequence>MPRFQRTAVTALSVAAIAATALATAPTASAAGYRCTTSKMTIDDPAYSGPWPDNWDLAATICAKRSGSYVYAYAKVSVNGPNFYDKGPVFDAARWVQQIKHSRSGPDTVQAWKNFPGIKNRIEDSTRSGSYTTSAIRWTAGNRRGLGDGYLQLDWDNDGKGYRSYHFTASPAV</sequence>
<accession>A0ABV1VBC3</accession>
<comment type="caution">
    <text evidence="2">The sequence shown here is derived from an EMBL/GenBank/DDBJ whole genome shotgun (WGS) entry which is preliminary data.</text>
</comment>
<evidence type="ECO:0000313" key="3">
    <source>
        <dbReference type="Proteomes" id="UP001490330"/>
    </source>
</evidence>
<feature type="signal peptide" evidence="1">
    <location>
        <begin position="1"/>
        <end position="30"/>
    </location>
</feature>
<dbReference type="Proteomes" id="UP001490330">
    <property type="component" value="Unassembled WGS sequence"/>
</dbReference>
<gene>
    <name evidence="2" type="ORF">ABT322_08380</name>
</gene>
<organism evidence="2 3">
    <name type="scientific">Streptomyces flaveolus</name>
    <dbReference type="NCBI Taxonomy" id="67297"/>
    <lineage>
        <taxon>Bacteria</taxon>
        <taxon>Bacillati</taxon>
        <taxon>Actinomycetota</taxon>
        <taxon>Actinomycetes</taxon>
        <taxon>Kitasatosporales</taxon>
        <taxon>Streptomycetaceae</taxon>
        <taxon>Streptomyces</taxon>
    </lineage>
</organism>
<keyword evidence="3" id="KW-1185">Reference proteome</keyword>
<proteinExistence type="predicted"/>
<keyword evidence="1" id="KW-0732">Signal</keyword>
<dbReference type="EMBL" id="JBEPCV010000005">
    <property type="protein sequence ID" value="MER6903790.1"/>
    <property type="molecule type" value="Genomic_DNA"/>
</dbReference>
<reference evidence="2 3" key="1">
    <citation type="submission" date="2024-06" db="EMBL/GenBank/DDBJ databases">
        <title>The Natural Products Discovery Center: Release of the First 8490 Sequenced Strains for Exploring Actinobacteria Biosynthetic Diversity.</title>
        <authorList>
            <person name="Kalkreuter E."/>
            <person name="Kautsar S.A."/>
            <person name="Yang D."/>
            <person name="Bader C.D."/>
            <person name="Teijaro C.N."/>
            <person name="Fluegel L."/>
            <person name="Davis C.M."/>
            <person name="Simpson J.R."/>
            <person name="Lauterbach L."/>
            <person name="Steele A.D."/>
            <person name="Gui C."/>
            <person name="Meng S."/>
            <person name="Li G."/>
            <person name="Viehrig K."/>
            <person name="Ye F."/>
            <person name="Su P."/>
            <person name="Kiefer A.F."/>
            <person name="Nichols A."/>
            <person name="Cepeda A.J."/>
            <person name="Yan W."/>
            <person name="Fan B."/>
            <person name="Jiang Y."/>
            <person name="Adhikari A."/>
            <person name="Zheng C.-J."/>
            <person name="Schuster L."/>
            <person name="Cowan T.M."/>
            <person name="Smanski M.J."/>
            <person name="Chevrette M.G."/>
            <person name="De Carvalho L.P.S."/>
            <person name="Shen B."/>
        </authorList>
    </citation>
    <scope>NUCLEOTIDE SEQUENCE [LARGE SCALE GENOMIC DNA]</scope>
    <source>
        <strain evidence="2 3">NPDC000632</strain>
    </source>
</reference>